<reference evidence="1 4" key="3">
    <citation type="submission" date="2024-01" db="EMBL/GenBank/DDBJ databases">
        <title>The diversity of rhizobia nodulating Mimosa spp. in eleven states of Brazil covering several biomes is determined by host plant, location, and edaphic factors.</title>
        <authorList>
            <person name="Rouws L."/>
            <person name="Barauna A."/>
            <person name="Beukes C."/>
            <person name="De Faria S.M."/>
            <person name="Gross E."/>
            <person name="Dos Reis Junior F.B."/>
            <person name="Simon M."/>
            <person name="Maluk M."/>
            <person name="Odee D.W."/>
            <person name="Kenicer G."/>
            <person name="Young J.P.W."/>
            <person name="Reis V.M."/>
            <person name="Zilli J."/>
            <person name="James E.K."/>
        </authorList>
    </citation>
    <scope>NUCLEOTIDE SEQUENCE [LARGE SCALE GENOMIC DNA]</scope>
    <source>
        <strain evidence="1 4">JPY530</strain>
    </source>
</reference>
<dbReference type="EMBL" id="VOQS01000003">
    <property type="protein sequence ID" value="TXC84450.1"/>
    <property type="molecule type" value="Genomic_DNA"/>
</dbReference>
<evidence type="ECO:0000313" key="2">
    <source>
        <dbReference type="EMBL" id="TXC84450.1"/>
    </source>
</evidence>
<reference evidence="2" key="2">
    <citation type="submission" date="2019-08" db="EMBL/GenBank/DDBJ databases">
        <authorList>
            <person name="Im W.-T."/>
        </authorList>
    </citation>
    <scope>NUCLEOTIDE SEQUENCE</scope>
    <source>
        <strain evidence="2">NF 2-5-3</strain>
    </source>
</reference>
<keyword evidence="4" id="KW-1185">Reference proteome</keyword>
<proteinExistence type="predicted"/>
<comment type="caution">
    <text evidence="2">The sequence shown here is derived from an EMBL/GenBank/DDBJ whole genome shotgun (WGS) entry which is preliminary data.</text>
</comment>
<organism evidence="2 3">
    <name type="scientific">Paraburkholderia azotifigens</name>
    <dbReference type="NCBI Taxonomy" id="2057004"/>
    <lineage>
        <taxon>Bacteria</taxon>
        <taxon>Pseudomonadati</taxon>
        <taxon>Pseudomonadota</taxon>
        <taxon>Betaproteobacteria</taxon>
        <taxon>Burkholderiales</taxon>
        <taxon>Burkholderiaceae</taxon>
        <taxon>Paraburkholderia</taxon>
    </lineage>
</organism>
<dbReference type="Proteomes" id="UP000321776">
    <property type="component" value="Unassembled WGS sequence"/>
</dbReference>
<accession>A0A5C6VHP5</accession>
<protein>
    <submittedName>
        <fullName evidence="2">Uncharacterized protein</fullName>
    </submittedName>
</protein>
<reference evidence="2 3" key="1">
    <citation type="journal article" date="2018" name="Int. J. Syst. Evol. Microbiol.">
        <title>Paraburkholderia azotifigens sp. nov., a nitrogen-fixing bacterium isolated from paddy soil.</title>
        <authorList>
            <person name="Choi G.M."/>
            <person name="Im W.T."/>
        </authorList>
    </citation>
    <scope>NUCLEOTIDE SEQUENCE [LARGE SCALE GENOMIC DNA]</scope>
    <source>
        <strain evidence="2 3">NF 2-5-3</strain>
    </source>
</reference>
<gene>
    <name evidence="2" type="ORF">FRZ40_29670</name>
    <name evidence="1" type="ORF">V4C56_28915</name>
</gene>
<evidence type="ECO:0000313" key="4">
    <source>
        <dbReference type="Proteomes" id="UP001481677"/>
    </source>
</evidence>
<sequence>MTLRVDLDGVGNVYRLCFVRGPWAYFTRIGLDEQWGEGWDKAPYQFHAHLPYGDGTDQILKVAFDGPLFPPESGLNGHSLSVLELNVGASPWLRTESYFHGTQIHIMAGVTLQRFTEWVELAGGTVFAPIGWGELPETSAPISGQASR</sequence>
<dbReference type="EMBL" id="JAZHGA010000025">
    <property type="protein sequence ID" value="MEM5343633.1"/>
    <property type="molecule type" value="Genomic_DNA"/>
</dbReference>
<dbReference type="AlphaFoldDB" id="A0A5C6VHP5"/>
<dbReference type="RefSeq" id="WP_051446433.1">
    <property type="nucleotide sequence ID" value="NZ_JAZHFZ010000027.1"/>
</dbReference>
<evidence type="ECO:0000313" key="1">
    <source>
        <dbReference type="EMBL" id="MEM5343633.1"/>
    </source>
</evidence>
<dbReference type="Proteomes" id="UP001481677">
    <property type="component" value="Unassembled WGS sequence"/>
</dbReference>
<evidence type="ECO:0000313" key="3">
    <source>
        <dbReference type="Proteomes" id="UP000321776"/>
    </source>
</evidence>
<name>A0A5C6VHP5_9BURK</name>